<dbReference type="RefSeq" id="WP_218315977.1">
    <property type="nucleotide sequence ID" value="NZ_JAGSPB010000001.1"/>
</dbReference>
<accession>A0ABS6SKL7</accession>
<keyword evidence="4" id="KW-1185">Reference proteome</keyword>
<name>A0ABS6SKL7_9SPHN</name>
<keyword evidence="2" id="KW-0732">Signal</keyword>
<comment type="caution">
    <text evidence="3">The sequence shown here is derived from an EMBL/GenBank/DDBJ whole genome shotgun (WGS) entry which is preliminary data.</text>
</comment>
<reference evidence="3 4" key="1">
    <citation type="submission" date="2021-04" db="EMBL/GenBank/DDBJ databases">
        <authorList>
            <person name="Pira H."/>
            <person name="Risdian C."/>
            <person name="Wink J."/>
        </authorList>
    </citation>
    <scope>NUCLEOTIDE SEQUENCE [LARGE SCALE GENOMIC DNA]</scope>
    <source>
        <strain evidence="3 4">WH131</strain>
    </source>
</reference>
<evidence type="ECO:0000313" key="4">
    <source>
        <dbReference type="Proteomes" id="UP000699975"/>
    </source>
</evidence>
<feature type="compositionally biased region" description="Polar residues" evidence="1">
    <location>
        <begin position="33"/>
        <end position="43"/>
    </location>
</feature>
<evidence type="ECO:0000256" key="1">
    <source>
        <dbReference type="SAM" id="MobiDB-lite"/>
    </source>
</evidence>
<sequence>MRNLVLIAMLGATSACAGSGFIPAPSNAPVFQPPTQSRTQAAEASSGPASIIGQRAQALTSRFGTARIDLTEGDARKLQFAGRTCILDIFLYPRANGAQPVATHVEARLRDGGRGADSEACAAEIARR</sequence>
<dbReference type="PROSITE" id="PS51257">
    <property type="entry name" value="PROKAR_LIPOPROTEIN"/>
    <property type="match status" value="1"/>
</dbReference>
<feature type="chain" id="PRO_5047057982" description="Lipoprotein" evidence="2">
    <location>
        <begin position="18"/>
        <end position="128"/>
    </location>
</feature>
<proteinExistence type="predicted"/>
<organism evidence="3 4">
    <name type="scientific">Erythrobacter ani</name>
    <dbReference type="NCBI Taxonomy" id="2827235"/>
    <lineage>
        <taxon>Bacteria</taxon>
        <taxon>Pseudomonadati</taxon>
        <taxon>Pseudomonadota</taxon>
        <taxon>Alphaproteobacteria</taxon>
        <taxon>Sphingomonadales</taxon>
        <taxon>Erythrobacteraceae</taxon>
        <taxon>Erythrobacter/Porphyrobacter group</taxon>
        <taxon>Erythrobacter</taxon>
    </lineage>
</organism>
<dbReference type="Proteomes" id="UP000699975">
    <property type="component" value="Unassembled WGS sequence"/>
</dbReference>
<evidence type="ECO:0008006" key="5">
    <source>
        <dbReference type="Google" id="ProtNLM"/>
    </source>
</evidence>
<evidence type="ECO:0000256" key="2">
    <source>
        <dbReference type="SAM" id="SignalP"/>
    </source>
</evidence>
<protein>
    <recommendedName>
        <fullName evidence="5">Lipoprotein</fullName>
    </recommendedName>
</protein>
<gene>
    <name evidence="3" type="ORF">KCG45_05015</name>
</gene>
<evidence type="ECO:0000313" key="3">
    <source>
        <dbReference type="EMBL" id="MBV7265530.1"/>
    </source>
</evidence>
<feature type="signal peptide" evidence="2">
    <location>
        <begin position="1"/>
        <end position="17"/>
    </location>
</feature>
<feature type="region of interest" description="Disordered" evidence="1">
    <location>
        <begin position="28"/>
        <end position="48"/>
    </location>
</feature>
<dbReference type="EMBL" id="JAGSPB010000001">
    <property type="protein sequence ID" value="MBV7265530.1"/>
    <property type="molecule type" value="Genomic_DNA"/>
</dbReference>